<dbReference type="GO" id="GO:0051536">
    <property type="term" value="F:iron-sulfur cluster binding"/>
    <property type="evidence" value="ECO:0007669"/>
    <property type="project" value="UniProtKB-KW"/>
</dbReference>
<dbReference type="Pfam" id="PF00085">
    <property type="entry name" value="Thioredoxin"/>
    <property type="match status" value="1"/>
</dbReference>
<protein>
    <recommendedName>
        <fullName evidence="4">Thioredoxin domain-containing protein</fullName>
    </recommendedName>
</protein>
<dbReference type="PANTHER" id="PTHR10293:SF73">
    <property type="entry name" value="GLUTAREDOXIN-3"/>
    <property type="match status" value="1"/>
</dbReference>
<keyword evidence="6" id="KW-1185">Reference proteome</keyword>
<reference evidence="5" key="1">
    <citation type="submission" date="2022-01" db="EMBL/GenBank/DDBJ databases">
        <authorList>
            <person name="King R."/>
        </authorList>
    </citation>
    <scope>NUCLEOTIDE SEQUENCE</scope>
</reference>
<organism evidence="5 6">
    <name type="scientific">Nezara viridula</name>
    <name type="common">Southern green stink bug</name>
    <name type="synonym">Cimex viridulus</name>
    <dbReference type="NCBI Taxonomy" id="85310"/>
    <lineage>
        <taxon>Eukaryota</taxon>
        <taxon>Metazoa</taxon>
        <taxon>Ecdysozoa</taxon>
        <taxon>Arthropoda</taxon>
        <taxon>Hexapoda</taxon>
        <taxon>Insecta</taxon>
        <taxon>Pterygota</taxon>
        <taxon>Neoptera</taxon>
        <taxon>Paraneoptera</taxon>
        <taxon>Hemiptera</taxon>
        <taxon>Heteroptera</taxon>
        <taxon>Panheteroptera</taxon>
        <taxon>Pentatomomorpha</taxon>
        <taxon>Pentatomoidea</taxon>
        <taxon>Pentatomidae</taxon>
        <taxon>Pentatominae</taxon>
        <taxon>Nezara</taxon>
    </lineage>
</organism>
<keyword evidence="1" id="KW-0479">Metal-binding</keyword>
<evidence type="ECO:0000313" key="6">
    <source>
        <dbReference type="Proteomes" id="UP001152798"/>
    </source>
</evidence>
<dbReference type="InterPro" id="IPR033658">
    <property type="entry name" value="GRX_PICOT-like"/>
</dbReference>
<dbReference type="PANTHER" id="PTHR10293">
    <property type="entry name" value="GLUTAREDOXIN FAMILY MEMBER"/>
    <property type="match status" value="1"/>
</dbReference>
<evidence type="ECO:0000256" key="1">
    <source>
        <dbReference type="ARBA" id="ARBA00022723"/>
    </source>
</evidence>
<dbReference type="Proteomes" id="UP001152798">
    <property type="component" value="Chromosome 6"/>
</dbReference>
<dbReference type="InterPro" id="IPR004480">
    <property type="entry name" value="Monothiol_GRX-rel"/>
</dbReference>
<proteinExistence type="predicted"/>
<dbReference type="Gene3D" id="3.40.30.10">
    <property type="entry name" value="Glutaredoxin"/>
    <property type="match status" value="3"/>
</dbReference>
<sequence>MTVLHLISKTDYDKVANSKYVVIHFFAEWVEQCRDMNNVLDEMAKKVTYKEVIFSKIPAEQVPEVSLKYKITAVPTIIILQNGSEVDRVDGAHPSQLNKKLDAMLSVPLKQSPNKPIKENTTSQITKEKKVDLNERLNRLINSSDVMLFMKGNADQPRCGFSQKLVDILKQHNVEFKTFDILNDQEVREGLKKYSNWPTYPQLYIGGELIGGLDIVKELVEAGEFEEKFPKKHSLEDRLKSLINKSKIMVFMKGDREKPRCGFSRQLVQILNDAGAKYETFDILEDEDVRQGLKTFSNWPTYPQVYVNGELIGGLDIIKEHLENGELSGLLNI</sequence>
<dbReference type="CDD" id="cd03028">
    <property type="entry name" value="GRX_PICOT_like"/>
    <property type="match status" value="2"/>
</dbReference>
<dbReference type="PROSITE" id="PS51354">
    <property type="entry name" value="GLUTAREDOXIN_2"/>
    <property type="match status" value="2"/>
</dbReference>
<keyword evidence="3" id="KW-0411">Iron-sulfur</keyword>
<dbReference type="FunFam" id="3.40.30.10:FF:000012">
    <property type="entry name" value="Monothiol glutaredoxin"/>
    <property type="match status" value="2"/>
</dbReference>
<dbReference type="GO" id="GO:0005829">
    <property type="term" value="C:cytosol"/>
    <property type="evidence" value="ECO:0007669"/>
    <property type="project" value="TreeGrafter"/>
</dbReference>
<dbReference type="EMBL" id="OV725082">
    <property type="protein sequence ID" value="CAH1404286.1"/>
    <property type="molecule type" value="Genomic_DNA"/>
</dbReference>
<dbReference type="GO" id="GO:0005634">
    <property type="term" value="C:nucleus"/>
    <property type="evidence" value="ECO:0007669"/>
    <property type="project" value="TreeGrafter"/>
</dbReference>
<dbReference type="InterPro" id="IPR013766">
    <property type="entry name" value="Thioredoxin_domain"/>
</dbReference>
<gene>
    <name evidence="5" type="ORF">NEZAVI_LOCUS12721</name>
</gene>
<dbReference type="GO" id="GO:0006879">
    <property type="term" value="P:intracellular iron ion homeostasis"/>
    <property type="evidence" value="ECO:0007669"/>
    <property type="project" value="TreeGrafter"/>
</dbReference>
<dbReference type="AlphaFoldDB" id="A0A9P0HMS1"/>
<keyword evidence="2" id="KW-0408">Iron</keyword>
<dbReference type="InterPro" id="IPR002109">
    <property type="entry name" value="Glutaredoxin"/>
</dbReference>
<dbReference type="PROSITE" id="PS51352">
    <property type="entry name" value="THIOREDOXIN_2"/>
    <property type="match status" value="1"/>
</dbReference>
<dbReference type="SUPFAM" id="SSF52833">
    <property type="entry name" value="Thioredoxin-like"/>
    <property type="match status" value="3"/>
</dbReference>
<dbReference type="InterPro" id="IPR036249">
    <property type="entry name" value="Thioredoxin-like_sf"/>
</dbReference>
<dbReference type="NCBIfam" id="TIGR00365">
    <property type="entry name" value="Grx4 family monothiol glutaredoxin"/>
    <property type="match status" value="2"/>
</dbReference>
<evidence type="ECO:0000256" key="3">
    <source>
        <dbReference type="ARBA" id="ARBA00023014"/>
    </source>
</evidence>
<dbReference type="Pfam" id="PF00462">
    <property type="entry name" value="Glutaredoxin"/>
    <property type="match status" value="2"/>
</dbReference>
<evidence type="ECO:0000313" key="5">
    <source>
        <dbReference type="EMBL" id="CAH1404286.1"/>
    </source>
</evidence>
<feature type="domain" description="Thioredoxin" evidence="4">
    <location>
        <begin position="1"/>
        <end position="106"/>
    </location>
</feature>
<dbReference type="OrthoDB" id="415696at2759"/>
<dbReference type="GO" id="GO:0046872">
    <property type="term" value="F:metal ion binding"/>
    <property type="evidence" value="ECO:0007669"/>
    <property type="project" value="UniProtKB-KW"/>
</dbReference>
<name>A0A9P0HMS1_NEZVI</name>
<evidence type="ECO:0000259" key="4">
    <source>
        <dbReference type="PROSITE" id="PS51352"/>
    </source>
</evidence>
<evidence type="ECO:0000256" key="2">
    <source>
        <dbReference type="ARBA" id="ARBA00023004"/>
    </source>
</evidence>
<dbReference type="CDD" id="cd02984">
    <property type="entry name" value="TRX_PICOT"/>
    <property type="match status" value="1"/>
</dbReference>
<accession>A0A9P0HMS1</accession>